<name>A0ABR4NGT8_9FUNG</name>
<organism evidence="1 2">
    <name type="scientific">Polyrhizophydium stewartii</name>
    <dbReference type="NCBI Taxonomy" id="2732419"/>
    <lineage>
        <taxon>Eukaryota</taxon>
        <taxon>Fungi</taxon>
        <taxon>Fungi incertae sedis</taxon>
        <taxon>Chytridiomycota</taxon>
        <taxon>Chytridiomycota incertae sedis</taxon>
        <taxon>Chytridiomycetes</taxon>
        <taxon>Rhizophydiales</taxon>
        <taxon>Rhizophydiales incertae sedis</taxon>
        <taxon>Polyrhizophydium</taxon>
    </lineage>
</organism>
<accession>A0ABR4NGT8</accession>
<evidence type="ECO:0000313" key="1">
    <source>
        <dbReference type="EMBL" id="KAL2918737.1"/>
    </source>
</evidence>
<protein>
    <submittedName>
        <fullName evidence="1">Uncharacterized protein</fullName>
    </submittedName>
</protein>
<sequence length="121" mass="13475">MLHRSPHQAALVVRYRLHDRASAILTALETHHPVDELLLRHVERLYLGVRTATKVLPTCLQDPVWGLLPAEGFMTEDASREFLIGEMEHIKRGLEREIGDLLPAGLAASPLGRMIARAAAQ</sequence>
<dbReference type="EMBL" id="JADGIZ020000005">
    <property type="protein sequence ID" value="KAL2918737.1"/>
    <property type="molecule type" value="Genomic_DNA"/>
</dbReference>
<dbReference type="Proteomes" id="UP001527925">
    <property type="component" value="Unassembled WGS sequence"/>
</dbReference>
<comment type="caution">
    <text evidence="1">The sequence shown here is derived from an EMBL/GenBank/DDBJ whole genome shotgun (WGS) entry which is preliminary data.</text>
</comment>
<evidence type="ECO:0000313" key="2">
    <source>
        <dbReference type="Proteomes" id="UP001527925"/>
    </source>
</evidence>
<proteinExistence type="predicted"/>
<keyword evidence="2" id="KW-1185">Reference proteome</keyword>
<reference evidence="1 2" key="1">
    <citation type="submission" date="2023-09" db="EMBL/GenBank/DDBJ databases">
        <title>Pangenome analysis of Batrachochytrium dendrobatidis and related Chytrids.</title>
        <authorList>
            <person name="Yacoub M.N."/>
            <person name="Stajich J.E."/>
            <person name="James T.Y."/>
        </authorList>
    </citation>
    <scope>NUCLEOTIDE SEQUENCE [LARGE SCALE GENOMIC DNA]</scope>
    <source>
        <strain evidence="1 2">JEL0888</strain>
    </source>
</reference>
<gene>
    <name evidence="1" type="ORF">HK105_201571</name>
</gene>